<feature type="domain" description="Methyltransferase" evidence="1">
    <location>
        <begin position="73"/>
        <end position="174"/>
    </location>
</feature>
<accession>A0A914ZDH7</accession>
<organism evidence="2 3">
    <name type="scientific">Parascaris univalens</name>
    <name type="common">Nematode worm</name>
    <dbReference type="NCBI Taxonomy" id="6257"/>
    <lineage>
        <taxon>Eukaryota</taxon>
        <taxon>Metazoa</taxon>
        <taxon>Ecdysozoa</taxon>
        <taxon>Nematoda</taxon>
        <taxon>Chromadorea</taxon>
        <taxon>Rhabditida</taxon>
        <taxon>Spirurina</taxon>
        <taxon>Ascaridomorpha</taxon>
        <taxon>Ascaridoidea</taxon>
        <taxon>Ascarididae</taxon>
        <taxon>Parascaris</taxon>
    </lineage>
</organism>
<dbReference type="WBParaSite" id="PgB01_g240_t01">
    <property type="protein sequence ID" value="PgB01_g240_t01"/>
    <property type="gene ID" value="PgB01_g240"/>
</dbReference>
<reference evidence="3" key="1">
    <citation type="submission" date="2022-11" db="UniProtKB">
        <authorList>
            <consortium name="WormBaseParasite"/>
        </authorList>
    </citation>
    <scope>IDENTIFICATION</scope>
</reference>
<evidence type="ECO:0000313" key="2">
    <source>
        <dbReference type="Proteomes" id="UP000887569"/>
    </source>
</evidence>
<dbReference type="SUPFAM" id="SSF53335">
    <property type="entry name" value="S-adenosyl-L-methionine-dependent methyltransferases"/>
    <property type="match status" value="1"/>
</dbReference>
<protein>
    <submittedName>
        <fullName evidence="3">Methionine--tRNA ligase, mitochondrial</fullName>
    </submittedName>
</protein>
<dbReference type="InterPro" id="IPR029063">
    <property type="entry name" value="SAM-dependent_MTases_sf"/>
</dbReference>
<evidence type="ECO:0000313" key="3">
    <source>
        <dbReference type="WBParaSite" id="PgB01_g240_t01"/>
    </source>
</evidence>
<keyword evidence="2" id="KW-1185">Reference proteome</keyword>
<sequence>SCKMIGLMLIFEVRMAAIARRFFTLALRDLADQYALPVRGMTGSVLTRINARRTRHLERAAVEAINIAPDDKILEIGYGRGDGLGFAYDKIQHGDGIVFGIDRSSYMEEVVRKRFCIEITEEGRIRLDQAIDLSNLPYPSDFFAGIFHVDSYYFWGSRMRDICWDLNRVLKPDGVLVCAMQLSRLRKLEKWNLLSDRLYNPMRYLSVLEPNGFVDIKMEYHKGPRNTEYQLIKAKKALAGRDYFDADSRMKQLEMDIKREMLATRLLKERRPIYPGEEEEVRPS</sequence>
<dbReference type="InterPro" id="IPR041698">
    <property type="entry name" value="Methyltransf_25"/>
</dbReference>
<dbReference type="AlphaFoldDB" id="A0A914ZDH7"/>
<dbReference type="Pfam" id="PF13649">
    <property type="entry name" value="Methyltransf_25"/>
    <property type="match status" value="1"/>
</dbReference>
<evidence type="ECO:0000259" key="1">
    <source>
        <dbReference type="Pfam" id="PF13649"/>
    </source>
</evidence>
<dbReference type="Gene3D" id="3.40.50.150">
    <property type="entry name" value="Vaccinia Virus protein VP39"/>
    <property type="match status" value="1"/>
</dbReference>
<name>A0A914ZDH7_PARUN</name>
<dbReference type="CDD" id="cd02440">
    <property type="entry name" value="AdoMet_MTases"/>
    <property type="match status" value="1"/>
</dbReference>
<proteinExistence type="predicted"/>
<dbReference type="Proteomes" id="UP000887569">
    <property type="component" value="Unplaced"/>
</dbReference>